<evidence type="ECO:0000256" key="2">
    <source>
        <dbReference type="SAM" id="Phobius"/>
    </source>
</evidence>
<reference evidence="4 5" key="1">
    <citation type="submission" date="2020-02" db="EMBL/GenBank/DDBJ databases">
        <title>Balneolaceae bacterium YR4-1, complete genome.</title>
        <authorList>
            <person name="Li Y."/>
            <person name="Wu S."/>
        </authorList>
    </citation>
    <scope>NUCLEOTIDE SEQUENCE [LARGE SCALE GENOMIC DNA]</scope>
    <source>
        <strain evidence="4 5">YR4-1</strain>
    </source>
</reference>
<protein>
    <recommendedName>
        <fullName evidence="6">Protein BatD</fullName>
    </recommendedName>
</protein>
<dbReference type="Proteomes" id="UP000473278">
    <property type="component" value="Unassembled WGS sequence"/>
</dbReference>
<feature type="transmembrane region" description="Helical" evidence="2">
    <location>
        <begin position="153"/>
        <end position="171"/>
    </location>
</feature>
<organism evidence="4 5">
    <name type="scientific">Halalkalibaculum roseum</name>
    <dbReference type="NCBI Taxonomy" id="2709311"/>
    <lineage>
        <taxon>Bacteria</taxon>
        <taxon>Pseudomonadati</taxon>
        <taxon>Balneolota</taxon>
        <taxon>Balneolia</taxon>
        <taxon>Balneolales</taxon>
        <taxon>Balneolaceae</taxon>
        <taxon>Halalkalibaculum</taxon>
    </lineage>
</organism>
<gene>
    <name evidence="4" type="ORF">G3570_08910</name>
</gene>
<name>A0A6M1SN11_9BACT</name>
<accession>A0A6M1SN11</accession>
<keyword evidence="5" id="KW-1185">Reference proteome</keyword>
<evidence type="ECO:0000313" key="4">
    <source>
        <dbReference type="EMBL" id="NGP76751.1"/>
    </source>
</evidence>
<feature type="region of interest" description="Disordered" evidence="1">
    <location>
        <begin position="310"/>
        <end position="341"/>
    </location>
</feature>
<evidence type="ECO:0008006" key="6">
    <source>
        <dbReference type="Google" id="ProtNLM"/>
    </source>
</evidence>
<evidence type="ECO:0000256" key="1">
    <source>
        <dbReference type="SAM" id="MobiDB-lite"/>
    </source>
</evidence>
<evidence type="ECO:0000256" key="3">
    <source>
        <dbReference type="SAM" id="SignalP"/>
    </source>
</evidence>
<keyword evidence="2" id="KW-1133">Transmembrane helix</keyword>
<keyword evidence="2" id="KW-0472">Membrane</keyword>
<comment type="caution">
    <text evidence="4">The sequence shown here is derived from an EMBL/GenBank/DDBJ whole genome shotgun (WGS) entry which is preliminary data.</text>
</comment>
<sequence length="341" mass="39446">MNNRTLHVATLVLIAGILFLLSPHATQAQSVKEYASIDSLSVGDRFSYTITLSKDQPYEEIIYPDSLSFGSPFEIRSRQRYQVTDFKDSLVYDLQFFGTEETQIPPVSVRLVNSGDTTVVYTNPVPVPFKTVLQSEQESLRPFKPIFDFAAAWWPYLIALLLLVAAGWYLYKLYQEKGLEPKPVKKKQVYSPTPFQDPLHRLGNILKQLKGYTFSSEKDFEVFYVNLGDAIREYFEDLYRIPALESTSREILYELSRRSVDSELIDKTKAVLQEADMVKFAKFTPSEKQAEKALEKADAFLERAREVDKPRVDHLRNKHQQENEEKRKAFEESQKSEVERV</sequence>
<dbReference type="RefSeq" id="WP_249066908.1">
    <property type="nucleotide sequence ID" value="NZ_JAALLT010000003.1"/>
</dbReference>
<keyword evidence="2" id="KW-0812">Transmembrane</keyword>
<feature type="signal peptide" evidence="3">
    <location>
        <begin position="1"/>
        <end position="28"/>
    </location>
</feature>
<dbReference type="EMBL" id="JAALLT010000003">
    <property type="protein sequence ID" value="NGP76751.1"/>
    <property type="molecule type" value="Genomic_DNA"/>
</dbReference>
<keyword evidence="3" id="KW-0732">Signal</keyword>
<feature type="chain" id="PRO_5027047370" description="Protein BatD" evidence="3">
    <location>
        <begin position="29"/>
        <end position="341"/>
    </location>
</feature>
<dbReference type="AlphaFoldDB" id="A0A6M1SN11"/>
<evidence type="ECO:0000313" key="5">
    <source>
        <dbReference type="Proteomes" id="UP000473278"/>
    </source>
</evidence>
<proteinExistence type="predicted"/>